<protein>
    <submittedName>
        <fullName evidence="1">Uncharacterized protein</fullName>
    </submittedName>
</protein>
<sequence length="127" mass="13534">MVTTGFRVGGWSACELDARVVLSRAETLCQAAGLLKGHVDGEAIRFMGAAGLCRRIDLGSDDSGDQLPDAFGETADSSSAVKVEAGADVWRAKPGCERDRRADLVIAEVEYVGDGIWCRQPSYRGRG</sequence>
<reference evidence="1 2" key="1">
    <citation type="submission" date="2015-10" db="EMBL/GenBank/DDBJ databases">
        <title>Draft genome sequence of Streptomyces corchorusii DSM 40340, type strain for the species Streptomyces corchorusii.</title>
        <authorList>
            <person name="Ruckert C."/>
            <person name="Winkler A."/>
            <person name="Kalinowski J."/>
            <person name="Kampfer P."/>
            <person name="Glaeser S."/>
        </authorList>
    </citation>
    <scope>NUCLEOTIDE SEQUENCE [LARGE SCALE GENOMIC DNA]</scope>
    <source>
        <strain evidence="1 2">DSM 40340</strain>
    </source>
</reference>
<evidence type="ECO:0000313" key="1">
    <source>
        <dbReference type="EMBL" id="KUN17596.1"/>
    </source>
</evidence>
<accession>A0A101PTX4</accession>
<gene>
    <name evidence="1" type="ORF">AQJ11_37675</name>
</gene>
<dbReference type="EMBL" id="LMWP01000048">
    <property type="protein sequence ID" value="KUN17596.1"/>
    <property type="molecule type" value="Genomic_DNA"/>
</dbReference>
<dbReference type="Proteomes" id="UP000053398">
    <property type="component" value="Unassembled WGS sequence"/>
</dbReference>
<comment type="caution">
    <text evidence="1">The sequence shown here is derived from an EMBL/GenBank/DDBJ whole genome shotgun (WGS) entry which is preliminary data.</text>
</comment>
<evidence type="ECO:0000313" key="2">
    <source>
        <dbReference type="Proteomes" id="UP000053398"/>
    </source>
</evidence>
<organism evidence="1 2">
    <name type="scientific">Streptomyces corchorusii</name>
    <name type="common">Streptomyces chibaensis</name>
    <dbReference type="NCBI Taxonomy" id="1903"/>
    <lineage>
        <taxon>Bacteria</taxon>
        <taxon>Bacillati</taxon>
        <taxon>Actinomycetota</taxon>
        <taxon>Actinomycetes</taxon>
        <taxon>Kitasatosporales</taxon>
        <taxon>Streptomycetaceae</taxon>
        <taxon>Streptomyces</taxon>
    </lineage>
</organism>
<name>A0A101PTX4_STRCK</name>
<keyword evidence="2" id="KW-1185">Reference proteome</keyword>
<proteinExistence type="predicted"/>
<dbReference type="AlphaFoldDB" id="A0A101PTX4"/>